<protein>
    <submittedName>
        <fullName evidence="3">FAD-dependent pyridine nucleotide-disulphide oxidoreductase</fullName>
    </submittedName>
</protein>
<evidence type="ECO:0000259" key="2">
    <source>
        <dbReference type="Pfam" id="PF07992"/>
    </source>
</evidence>
<dbReference type="EMBL" id="FN869859">
    <property type="protein sequence ID" value="CCC81419.1"/>
    <property type="molecule type" value="Genomic_DNA"/>
</dbReference>
<dbReference type="PATRIC" id="fig|768679.9.peg.774"/>
<dbReference type="PANTHER" id="PTHR42949">
    <property type="entry name" value="ANAEROBIC GLYCEROL-3-PHOSPHATE DEHYDROGENASE SUBUNIT B"/>
    <property type="match status" value="1"/>
</dbReference>
<evidence type="ECO:0000256" key="1">
    <source>
        <dbReference type="ARBA" id="ARBA00023002"/>
    </source>
</evidence>
<proteinExistence type="predicted"/>
<evidence type="ECO:0000313" key="3">
    <source>
        <dbReference type="EMBL" id="CCC81419.1"/>
    </source>
</evidence>
<dbReference type="GO" id="GO:0016491">
    <property type="term" value="F:oxidoreductase activity"/>
    <property type="evidence" value="ECO:0007669"/>
    <property type="project" value="UniProtKB-KW"/>
</dbReference>
<feature type="domain" description="FAD/NAD(P)-binding" evidence="2">
    <location>
        <begin position="22"/>
        <end position="238"/>
    </location>
</feature>
<gene>
    <name evidence="3" type="ordered locus">TTX_0764</name>
</gene>
<dbReference type="InterPro" id="IPR036188">
    <property type="entry name" value="FAD/NAD-bd_sf"/>
</dbReference>
<dbReference type="Pfam" id="PF07992">
    <property type="entry name" value="Pyr_redox_2"/>
    <property type="match status" value="1"/>
</dbReference>
<dbReference type="PaxDb" id="768679-TTX_0764"/>
<name>G4RPC4_THETK</name>
<organism evidence="3 4">
    <name type="scientific">Thermoproteus tenax (strain ATCC 35583 / DSM 2078 / JCM 9277 / NBRC 100435 / Kra 1)</name>
    <dbReference type="NCBI Taxonomy" id="768679"/>
    <lineage>
        <taxon>Archaea</taxon>
        <taxon>Thermoproteota</taxon>
        <taxon>Thermoprotei</taxon>
        <taxon>Thermoproteales</taxon>
        <taxon>Thermoproteaceae</taxon>
        <taxon>Thermoproteus</taxon>
    </lineage>
</organism>
<dbReference type="Proteomes" id="UP000002654">
    <property type="component" value="Chromosome"/>
</dbReference>
<dbReference type="InterPro" id="IPR023753">
    <property type="entry name" value="FAD/NAD-binding_dom"/>
</dbReference>
<reference evidence="3 4" key="1">
    <citation type="journal article" date="2011" name="PLoS ONE">
        <title>The complete genome sequence of Thermoproteus tenax: a physiologically versatile member of the Crenarchaeota.</title>
        <authorList>
            <person name="Siebers B."/>
            <person name="Zaparty M."/>
            <person name="Raddatz G."/>
            <person name="Tjaden B."/>
            <person name="Albers S.V."/>
            <person name="Bell S.D."/>
            <person name="Blombach F."/>
            <person name="Kletzin A."/>
            <person name="Kyrpides N."/>
            <person name="Lanz C."/>
            <person name="Plagens A."/>
            <person name="Rampp M."/>
            <person name="Rosinus A."/>
            <person name="von Jan M."/>
            <person name="Makarova K.S."/>
            <person name="Klenk H.P."/>
            <person name="Schuster S.C."/>
            <person name="Hensel R."/>
        </authorList>
    </citation>
    <scope>NUCLEOTIDE SEQUENCE [LARGE SCALE GENOMIC DNA]</scope>
    <source>
        <strain evidence="4">ATCC 35583 / DSM 2078 / JCM 9277 / NBRC 100435 / Kra 1</strain>
    </source>
</reference>
<evidence type="ECO:0000313" key="4">
    <source>
        <dbReference type="Proteomes" id="UP000002654"/>
    </source>
</evidence>
<accession>G4RPC4</accession>
<dbReference type="HOGENOM" id="CLU_580908_0_0_2"/>
<dbReference type="PRINTS" id="PR00411">
    <property type="entry name" value="PNDRDTASEI"/>
</dbReference>
<dbReference type="OrthoDB" id="36306at2157"/>
<dbReference type="InterPro" id="IPR051691">
    <property type="entry name" value="Metab_Enz_Cyan_OpOx_G3PDH"/>
</dbReference>
<dbReference type="SUPFAM" id="SSF51905">
    <property type="entry name" value="FAD/NAD(P)-binding domain"/>
    <property type="match status" value="1"/>
</dbReference>
<dbReference type="STRING" id="768679.TTX_0764"/>
<sequence length="474" mass="52462">MECRSWHCDVLRRPGSCSEEEFDVLIIGAGIGGLAAARELSRYDLKVGIVNEGPLGGHHALDRQPTVTDETAASIVERYRTEDVIRGVFDGEVVVSGDRCIRPRYRHLILNTGGLEMYTPIPGSPKVVPASEALMGEPGGRRLLVWGTTEWGLRTAMALAERGHDVVVADNSAYLRDVRYYQKVRDRLQKLGIEVIHSAIAKRFKDGVMELSVNLGKRGWERRSLKIDGVVSAVRTVNIYVPLRLGLKVFYSFELNSLVPRRNSFGEILMLDGKGKSAGGSNIYAAGELYGATYAHIEEAQGRLLAVYLASKMGREDPDKAAKALEDFRARIALEANWLYNLDLRLSRGTDYTDLYVEPNVIDVPGWPYFWPNGLDEIDGDQIVCPCTGLKISDVIKIVERINKGRVEIKVTSDSVNKLRHIKMPTLAELGGGPSPCFETLCVPNLAIIIGAIFAQKPSYVLYGKPKQLYESAL</sequence>
<keyword evidence="4" id="KW-1185">Reference proteome</keyword>
<dbReference type="PANTHER" id="PTHR42949:SF3">
    <property type="entry name" value="ANAEROBIC GLYCEROL-3-PHOSPHATE DEHYDROGENASE SUBUNIT B"/>
    <property type="match status" value="1"/>
</dbReference>
<dbReference type="Gene3D" id="3.50.50.60">
    <property type="entry name" value="FAD/NAD(P)-binding domain"/>
    <property type="match status" value="2"/>
</dbReference>
<dbReference type="AlphaFoldDB" id="G4RPC4"/>
<keyword evidence="1" id="KW-0560">Oxidoreductase</keyword>
<dbReference type="KEGG" id="ttn:TTX_0764"/>
<dbReference type="eggNOG" id="arCOG01300">
    <property type="taxonomic scope" value="Archaea"/>
</dbReference>